<comment type="caution">
    <text evidence="1">The sequence shown here is derived from an EMBL/GenBank/DDBJ whole genome shotgun (WGS) entry which is preliminary data.</text>
</comment>
<evidence type="ECO:0000313" key="1">
    <source>
        <dbReference type="EMBL" id="SCL96039.1"/>
    </source>
</evidence>
<dbReference type="AlphaFoldDB" id="A0AAX2CIK3"/>
<organism evidence="1 2">
    <name type="scientific">Bacillus cytotoxicus</name>
    <dbReference type="NCBI Taxonomy" id="580165"/>
    <lineage>
        <taxon>Bacteria</taxon>
        <taxon>Bacillati</taxon>
        <taxon>Bacillota</taxon>
        <taxon>Bacilli</taxon>
        <taxon>Bacillales</taxon>
        <taxon>Bacillaceae</taxon>
        <taxon>Bacillus</taxon>
        <taxon>Bacillus cereus group</taxon>
    </lineage>
</organism>
<sequence length="38" mass="4614">MLKISVRKVVERAIEPQSETIEKRFDELFLLYKKETVF</sequence>
<name>A0AAX2CIK3_9BACI</name>
<proteinExistence type="predicted"/>
<reference evidence="1 2" key="1">
    <citation type="submission" date="2016-08" db="EMBL/GenBank/DDBJ databases">
        <authorList>
            <person name="Loux V."/>
            <person name="Rue O."/>
        </authorList>
    </citation>
    <scope>NUCLEOTIDE SEQUENCE [LARGE SCALE GENOMIC DNA]</scope>
    <source>
        <strain evidence="1 2">AFSSA_08CEB44bac</strain>
    </source>
</reference>
<gene>
    <name evidence="1" type="ORF">BCB44BAC_02691</name>
</gene>
<dbReference type="Proteomes" id="UP000242164">
    <property type="component" value="Unassembled WGS sequence"/>
</dbReference>
<evidence type="ECO:0000313" key="2">
    <source>
        <dbReference type="Proteomes" id="UP000242164"/>
    </source>
</evidence>
<accession>A0AAX2CIK3</accession>
<dbReference type="EMBL" id="FMIK01000034">
    <property type="protein sequence ID" value="SCL96039.1"/>
    <property type="molecule type" value="Genomic_DNA"/>
</dbReference>
<protein>
    <submittedName>
        <fullName evidence="1">Uncharacterized protein</fullName>
    </submittedName>
</protein>